<proteinExistence type="predicted"/>
<sequence>MSERRIFWGSLAVLIVMIPAAIVVRGYDSALAWRANQELYPLIAEPGKSVRYGGAEWRLEGLYQLITQDKKSAYILAEFEAKIDNPEAFAAGACQIALTDRGEKRWSPQFLPPYEVRKARPSLEERSTCGGATIKPIKVGETVKMAEIFRTPVDITKFDLAISQATLRPSYLVLR</sequence>
<organism evidence="1 2">
    <name type="scientific">Taklimakanibacter albus</name>
    <dbReference type="NCBI Taxonomy" id="2800327"/>
    <lineage>
        <taxon>Bacteria</taxon>
        <taxon>Pseudomonadati</taxon>
        <taxon>Pseudomonadota</taxon>
        <taxon>Alphaproteobacteria</taxon>
        <taxon>Hyphomicrobiales</taxon>
        <taxon>Aestuariivirgaceae</taxon>
        <taxon>Taklimakanibacter</taxon>
    </lineage>
</organism>
<gene>
    <name evidence="1" type="ORF">JHL16_06160</name>
</gene>
<reference evidence="1" key="1">
    <citation type="submission" date="2021-01" db="EMBL/GenBank/DDBJ databases">
        <authorList>
            <person name="Sun Q."/>
        </authorList>
    </citation>
    <scope>NUCLEOTIDE SEQUENCE</scope>
    <source>
        <strain evidence="1">YIM B02566</strain>
    </source>
</reference>
<accession>A0ACC5QZT8</accession>
<dbReference type="Proteomes" id="UP000616151">
    <property type="component" value="Unassembled WGS sequence"/>
</dbReference>
<name>A0ACC5QZT8_9HYPH</name>
<evidence type="ECO:0000313" key="1">
    <source>
        <dbReference type="EMBL" id="MBK1865929.1"/>
    </source>
</evidence>
<keyword evidence="2" id="KW-1185">Reference proteome</keyword>
<dbReference type="EMBL" id="JAENHL010000006">
    <property type="protein sequence ID" value="MBK1865929.1"/>
    <property type="molecule type" value="Genomic_DNA"/>
</dbReference>
<comment type="caution">
    <text evidence="1">The sequence shown here is derived from an EMBL/GenBank/DDBJ whole genome shotgun (WGS) entry which is preliminary data.</text>
</comment>
<protein>
    <submittedName>
        <fullName evidence="1">Uncharacterized protein</fullName>
    </submittedName>
</protein>
<evidence type="ECO:0000313" key="2">
    <source>
        <dbReference type="Proteomes" id="UP000616151"/>
    </source>
</evidence>